<feature type="transmembrane region" description="Helical" evidence="11">
    <location>
        <begin position="243"/>
        <end position="267"/>
    </location>
</feature>
<dbReference type="GO" id="GO:0005789">
    <property type="term" value="C:endoplasmic reticulum membrane"/>
    <property type="evidence" value="ECO:0007669"/>
    <property type="project" value="UniProtKB-SubCell"/>
</dbReference>
<evidence type="ECO:0000313" key="13">
    <source>
        <dbReference type="EMBL" id="KAJ1962800.1"/>
    </source>
</evidence>
<comment type="pathway">
    <text evidence="2">Glycolipid biosynthesis; glycosylphosphatidylinositol-anchor biosynthesis.</text>
</comment>
<dbReference type="EMBL" id="JANBPY010000912">
    <property type="protein sequence ID" value="KAJ1962800.1"/>
    <property type="molecule type" value="Genomic_DNA"/>
</dbReference>
<dbReference type="OrthoDB" id="10066429at2759"/>
<comment type="subcellular location">
    <subcellularLocation>
        <location evidence="1 11">Endoplasmic reticulum membrane</location>
        <topology evidence="1 11">Multi-pass membrane protein</topology>
    </subcellularLocation>
</comment>
<dbReference type="GO" id="GO:0006506">
    <property type="term" value="P:GPI anchor biosynthetic process"/>
    <property type="evidence" value="ECO:0007669"/>
    <property type="project" value="UniProtKB-KW"/>
</dbReference>
<proteinExistence type="inferred from homology"/>
<protein>
    <recommendedName>
        <fullName evidence="11">Mannosyltransferase</fullName>
        <ecNumber evidence="11">2.4.1.-</ecNumber>
    </recommendedName>
</protein>
<feature type="transmembrane region" description="Helical" evidence="11">
    <location>
        <begin position="396"/>
        <end position="416"/>
    </location>
</feature>
<keyword evidence="4 11" id="KW-0328">Glycosyltransferase</keyword>
<evidence type="ECO:0000256" key="2">
    <source>
        <dbReference type="ARBA" id="ARBA00004687"/>
    </source>
</evidence>
<dbReference type="PANTHER" id="PTHR22760:SF3">
    <property type="entry name" value="GPI MANNOSYLTRANSFERASE 4"/>
    <property type="match status" value="1"/>
</dbReference>
<evidence type="ECO:0000256" key="5">
    <source>
        <dbReference type="ARBA" id="ARBA00022679"/>
    </source>
</evidence>
<dbReference type="Proteomes" id="UP001150925">
    <property type="component" value="Unassembled WGS sequence"/>
</dbReference>
<dbReference type="GO" id="GO:0000026">
    <property type="term" value="F:alpha-1,2-mannosyltransferase activity"/>
    <property type="evidence" value="ECO:0007669"/>
    <property type="project" value="TreeGrafter"/>
</dbReference>
<accession>A0A9W8AU38</accession>
<comment type="similarity">
    <text evidence="10">Belongs to the glycosyltransferase 22 family. PIGZ subfamily.</text>
</comment>
<name>A0A9W8AU38_9FUNG</name>
<dbReference type="AlphaFoldDB" id="A0A9W8AU38"/>
<keyword evidence="7 11" id="KW-0256">Endoplasmic reticulum</keyword>
<evidence type="ECO:0000256" key="4">
    <source>
        <dbReference type="ARBA" id="ARBA00022676"/>
    </source>
</evidence>
<keyword evidence="8 11" id="KW-1133">Transmembrane helix</keyword>
<evidence type="ECO:0000256" key="9">
    <source>
        <dbReference type="ARBA" id="ARBA00023136"/>
    </source>
</evidence>
<evidence type="ECO:0000256" key="7">
    <source>
        <dbReference type="ARBA" id="ARBA00022824"/>
    </source>
</evidence>
<keyword evidence="6 11" id="KW-0812">Transmembrane</keyword>
<feature type="transmembrane region" description="Helical" evidence="11">
    <location>
        <begin position="333"/>
        <end position="352"/>
    </location>
</feature>
<evidence type="ECO:0000256" key="12">
    <source>
        <dbReference type="SAM" id="SignalP"/>
    </source>
</evidence>
<dbReference type="PANTHER" id="PTHR22760">
    <property type="entry name" value="GLYCOSYLTRANSFERASE"/>
    <property type="match status" value="1"/>
</dbReference>
<comment type="caution">
    <text evidence="13">The sequence shown here is derived from an EMBL/GenBank/DDBJ whole genome shotgun (WGS) entry which is preliminary data.</text>
</comment>
<dbReference type="InterPro" id="IPR005599">
    <property type="entry name" value="GPI_mannosylTrfase"/>
</dbReference>
<feature type="chain" id="PRO_5040832604" description="Mannosyltransferase" evidence="12">
    <location>
        <begin position="21"/>
        <end position="569"/>
    </location>
</feature>
<sequence>MPTYAYWVLASLRFITAGLTGYIHPDEYFQTAEIAAGTLAHFQHWVPWEFQPSGSPSRSIVPVFLTSGVPFACLRALSHIGQRLGYEFTPSTYFIFLVQRMWCALVSFVIDWTVYRALCRSRRDPKPGLLLVATSHVTLTFLTHAFTNGLETVWLCLLVLYLNDFLSVEAFSKAGHVAPRRRLTRPQGPSFLGLFGFGLVVGLGLFTRITFLAFAFPLIITFIKRLYCDVTNANPKLSWYRRWTRVLNMAKGSLVGFGTACIICLLADGYYFGTLSSASWPTIWSILKNLPFQWRDTQLWRDLSRYIVIAPLNNLLYNLDQDNLADHGLHPRYLHVVVNYPLLFGPLVIFLLRSVWRLVTNPCMAWQRLTSISMYTGSLIFATGLLSAIPHQEPRFLLPLLPSLVIVVAPSLPRLASYFWRWWWGFNLVMVLVFGVLHQAGIIPALAFIQSTALPGGPCTMTRHLPWVTCTRNSATWSPISQASTVSLRYHTRAIFYRTLMPPRHLLGPESIHRRGHSGSVNVIDLQGGPRQRLLQYLEKRYCLPDLQTNDGFGSETVYQQLDDTSFKR</sequence>
<evidence type="ECO:0000256" key="1">
    <source>
        <dbReference type="ARBA" id="ARBA00004477"/>
    </source>
</evidence>
<feature type="signal peptide" evidence="12">
    <location>
        <begin position="1"/>
        <end position="20"/>
    </location>
</feature>
<keyword evidence="12" id="KW-0732">Signal</keyword>
<keyword evidence="5" id="KW-0808">Transferase</keyword>
<organism evidence="13 14">
    <name type="scientific">Dispira parvispora</name>
    <dbReference type="NCBI Taxonomy" id="1520584"/>
    <lineage>
        <taxon>Eukaryota</taxon>
        <taxon>Fungi</taxon>
        <taxon>Fungi incertae sedis</taxon>
        <taxon>Zoopagomycota</taxon>
        <taxon>Kickxellomycotina</taxon>
        <taxon>Dimargaritomycetes</taxon>
        <taxon>Dimargaritales</taxon>
        <taxon>Dimargaritaceae</taxon>
        <taxon>Dispira</taxon>
    </lineage>
</organism>
<feature type="transmembrane region" description="Helical" evidence="11">
    <location>
        <begin position="127"/>
        <end position="146"/>
    </location>
</feature>
<feature type="transmembrane region" description="Helical" evidence="11">
    <location>
        <begin position="422"/>
        <end position="449"/>
    </location>
</feature>
<reference evidence="13" key="1">
    <citation type="submission" date="2022-07" db="EMBL/GenBank/DDBJ databases">
        <title>Phylogenomic reconstructions and comparative analyses of Kickxellomycotina fungi.</title>
        <authorList>
            <person name="Reynolds N.K."/>
            <person name="Stajich J.E."/>
            <person name="Barry K."/>
            <person name="Grigoriev I.V."/>
            <person name="Crous P."/>
            <person name="Smith M.E."/>
        </authorList>
    </citation>
    <scope>NUCLEOTIDE SEQUENCE</scope>
    <source>
        <strain evidence="13">RSA 1196</strain>
    </source>
</reference>
<evidence type="ECO:0000256" key="6">
    <source>
        <dbReference type="ARBA" id="ARBA00022692"/>
    </source>
</evidence>
<evidence type="ECO:0000256" key="11">
    <source>
        <dbReference type="RuleBase" id="RU363075"/>
    </source>
</evidence>
<evidence type="ECO:0000256" key="3">
    <source>
        <dbReference type="ARBA" id="ARBA00022502"/>
    </source>
</evidence>
<dbReference type="Pfam" id="PF03901">
    <property type="entry name" value="Glyco_transf_22"/>
    <property type="match status" value="1"/>
</dbReference>
<dbReference type="EC" id="2.4.1.-" evidence="11"/>
<feature type="transmembrane region" description="Helical" evidence="11">
    <location>
        <begin position="372"/>
        <end position="389"/>
    </location>
</feature>
<evidence type="ECO:0000256" key="10">
    <source>
        <dbReference type="ARBA" id="ARBA00038466"/>
    </source>
</evidence>
<keyword evidence="3" id="KW-0337">GPI-anchor biosynthesis</keyword>
<evidence type="ECO:0000256" key="8">
    <source>
        <dbReference type="ARBA" id="ARBA00022989"/>
    </source>
</evidence>
<feature type="transmembrane region" description="Helical" evidence="11">
    <location>
        <begin position="191"/>
        <end position="223"/>
    </location>
</feature>
<evidence type="ECO:0000313" key="14">
    <source>
        <dbReference type="Proteomes" id="UP001150925"/>
    </source>
</evidence>
<feature type="transmembrane region" description="Helical" evidence="11">
    <location>
        <begin position="93"/>
        <end position="115"/>
    </location>
</feature>
<keyword evidence="9 11" id="KW-0472">Membrane</keyword>
<gene>
    <name evidence="13" type="primary">SMP3</name>
    <name evidence="13" type="ORF">IWQ62_003414</name>
</gene>
<keyword evidence="14" id="KW-1185">Reference proteome</keyword>